<reference evidence="1" key="2">
    <citation type="submission" date="2020-09" db="EMBL/GenBank/DDBJ databases">
        <authorList>
            <person name="Sun Q."/>
            <person name="Zhou Y."/>
        </authorList>
    </citation>
    <scope>NUCLEOTIDE SEQUENCE</scope>
    <source>
        <strain evidence="1">CGMCC 1.7081</strain>
    </source>
</reference>
<protein>
    <submittedName>
        <fullName evidence="1">Uncharacterized protein</fullName>
    </submittedName>
</protein>
<dbReference type="Proteomes" id="UP000611500">
    <property type="component" value="Unassembled WGS sequence"/>
</dbReference>
<dbReference type="AlphaFoldDB" id="A0A8J3H7Q9"/>
<dbReference type="Pfam" id="PF20135">
    <property type="entry name" value="DUF6525"/>
    <property type="match status" value="1"/>
</dbReference>
<dbReference type="EMBL" id="BNAP01000007">
    <property type="protein sequence ID" value="GHG90849.1"/>
    <property type="molecule type" value="Genomic_DNA"/>
</dbReference>
<sequence>MRANGQSSLKRRPRAGDPMTAYDRLPVELRQWLASAALPWSPRSALRAWRAALARADGDPDAARARLSATEARQLRRDTARIWGAAHPQA</sequence>
<reference evidence="1" key="1">
    <citation type="journal article" date="2014" name="Int. J. Syst. Evol. Microbiol.">
        <title>Complete genome sequence of Corynebacterium casei LMG S-19264T (=DSM 44701T), isolated from a smear-ripened cheese.</title>
        <authorList>
            <consortium name="US DOE Joint Genome Institute (JGI-PGF)"/>
            <person name="Walter F."/>
            <person name="Albersmeier A."/>
            <person name="Kalinowski J."/>
            <person name="Ruckert C."/>
        </authorList>
    </citation>
    <scope>NUCLEOTIDE SEQUENCE</scope>
    <source>
        <strain evidence="1">CGMCC 1.7081</strain>
    </source>
</reference>
<keyword evidence="2" id="KW-1185">Reference proteome</keyword>
<proteinExistence type="predicted"/>
<accession>A0A8J3H7Q9</accession>
<organism evidence="1 2">
    <name type="scientific">Pseudodonghicola xiamenensis</name>
    <dbReference type="NCBI Taxonomy" id="337702"/>
    <lineage>
        <taxon>Bacteria</taxon>
        <taxon>Pseudomonadati</taxon>
        <taxon>Pseudomonadota</taxon>
        <taxon>Alphaproteobacteria</taxon>
        <taxon>Rhodobacterales</taxon>
        <taxon>Paracoccaceae</taxon>
        <taxon>Pseudodonghicola</taxon>
    </lineage>
</organism>
<dbReference type="RefSeq" id="WP_028093646.1">
    <property type="nucleotide sequence ID" value="NZ_BNAP01000007.1"/>
</dbReference>
<name>A0A8J3H7Q9_9RHOB</name>
<gene>
    <name evidence="1" type="ORF">GCM10010961_21870</name>
</gene>
<evidence type="ECO:0000313" key="2">
    <source>
        <dbReference type="Proteomes" id="UP000611500"/>
    </source>
</evidence>
<comment type="caution">
    <text evidence="1">The sequence shown here is derived from an EMBL/GenBank/DDBJ whole genome shotgun (WGS) entry which is preliminary data.</text>
</comment>
<dbReference type="InterPro" id="IPR045386">
    <property type="entry name" value="DUF6525"/>
</dbReference>
<evidence type="ECO:0000313" key="1">
    <source>
        <dbReference type="EMBL" id="GHG90849.1"/>
    </source>
</evidence>